<dbReference type="GO" id="GO:0050112">
    <property type="term" value="F:inositol 2-dehydrogenase (NAD+) activity"/>
    <property type="evidence" value="ECO:0007669"/>
    <property type="project" value="UniProtKB-EC"/>
</dbReference>
<dbReference type="Proteomes" id="UP000236173">
    <property type="component" value="Unassembled WGS sequence"/>
</dbReference>
<reference evidence="4" key="1">
    <citation type="submission" date="2017-09" db="EMBL/GenBank/DDBJ databases">
        <title>Metaegenomics of thermophilic ammonia-oxidizing enrichment culture.</title>
        <authorList>
            <person name="Kato S."/>
            <person name="Suzuki K."/>
        </authorList>
    </citation>
    <scope>NUCLEOTIDE SEQUENCE [LARGE SCALE GENOMIC DNA]</scope>
</reference>
<organism evidence="3 4">
    <name type="scientific">Candidatus Fervidibacter japonicus</name>
    <dbReference type="NCBI Taxonomy" id="2035412"/>
    <lineage>
        <taxon>Bacteria</taxon>
        <taxon>Candidatus Fervidibacterota</taxon>
        <taxon>Candidatus Fervidibacter</taxon>
    </lineage>
</organism>
<dbReference type="Pfam" id="PF22725">
    <property type="entry name" value="GFO_IDH_MocA_C3"/>
    <property type="match status" value="1"/>
</dbReference>
<dbReference type="EC" id="1.1.1.18" evidence="3"/>
<dbReference type="Gene3D" id="3.40.50.720">
    <property type="entry name" value="NAD(P)-binding Rossmann-like Domain"/>
    <property type="match status" value="1"/>
</dbReference>
<dbReference type="Gene3D" id="3.30.360.10">
    <property type="entry name" value="Dihydrodipicolinate Reductase, domain 2"/>
    <property type="match status" value="1"/>
</dbReference>
<dbReference type="InterPro" id="IPR055170">
    <property type="entry name" value="GFO_IDH_MocA-like_dom"/>
</dbReference>
<feature type="domain" description="GFO/IDH/MocA-like oxidoreductase" evidence="2">
    <location>
        <begin position="185"/>
        <end position="320"/>
    </location>
</feature>
<sequence>MADEQREREGCSRRAFLKTALATTVMGVTVPFVHAQGSDKLRVGVIGCGGRGTGAAIDCANADPAVEIYALGDLFPDRLQGSFNRLKEQLKDRCNVTPDRCFTGFDNYKGVINSGVDIVILATPPAFRPVHFRAAVEAGKHIFMEKPVAVCPAGVRVMLQYAEIARQKRLTVVAGTQRRHDFGYRETVKRLHDGVIGDIVAAYCYWNQGGLWSVQKRPEMSDVEWQIRNWLYFTWLSGDHIVEQHVHNLDVINWVLRAHPVKAMGVGGRQARTAPVYGNIYDHFAIEFEYPNGVRVLSMCRQIDGCANRVGEHVVGTHGVANPAGWIRTRDGQQWRYDGQRPNPYVQEHVHLIQSLRGDGPYINEAAQVTESTLTAIMGRMAAYTGQEVTWEQALNSQENYLQRVEQLNAFGPMPVDPVAVPGRTRLI</sequence>
<dbReference type="PROSITE" id="PS51318">
    <property type="entry name" value="TAT"/>
    <property type="match status" value="1"/>
</dbReference>
<evidence type="ECO:0000313" key="4">
    <source>
        <dbReference type="Proteomes" id="UP000236173"/>
    </source>
</evidence>
<dbReference type="SUPFAM" id="SSF55347">
    <property type="entry name" value="Glyceraldehyde-3-phosphate dehydrogenase-like, C-terminal domain"/>
    <property type="match status" value="1"/>
</dbReference>
<gene>
    <name evidence="3" type="primary">iolG_9</name>
    <name evidence="3" type="ORF">HRbin17_02525</name>
</gene>
<dbReference type="PANTHER" id="PTHR43818:SF5">
    <property type="entry name" value="OXIDOREDUCTASE FAMILY PROTEIN"/>
    <property type="match status" value="1"/>
</dbReference>
<proteinExistence type="predicted"/>
<dbReference type="Pfam" id="PF01408">
    <property type="entry name" value="GFO_IDH_MocA"/>
    <property type="match status" value="1"/>
</dbReference>
<dbReference type="GO" id="GO:0000166">
    <property type="term" value="F:nucleotide binding"/>
    <property type="evidence" value="ECO:0007669"/>
    <property type="project" value="InterPro"/>
</dbReference>
<dbReference type="InterPro" id="IPR036291">
    <property type="entry name" value="NAD(P)-bd_dom_sf"/>
</dbReference>
<evidence type="ECO:0000259" key="2">
    <source>
        <dbReference type="Pfam" id="PF22725"/>
    </source>
</evidence>
<dbReference type="PANTHER" id="PTHR43818">
    <property type="entry name" value="BCDNA.GH03377"/>
    <property type="match status" value="1"/>
</dbReference>
<evidence type="ECO:0000313" key="3">
    <source>
        <dbReference type="EMBL" id="GBC99992.1"/>
    </source>
</evidence>
<accession>A0A2H5XFM8</accession>
<protein>
    <submittedName>
        <fullName evidence="3">Inositol 2-dehydrogenase</fullName>
        <ecNumber evidence="3">1.1.1.18</ecNumber>
    </submittedName>
</protein>
<feature type="domain" description="Gfo/Idh/MocA-like oxidoreductase N-terminal" evidence="1">
    <location>
        <begin position="41"/>
        <end position="164"/>
    </location>
</feature>
<name>A0A2H5XFM8_9BACT</name>
<dbReference type="AlphaFoldDB" id="A0A2H5XFM8"/>
<dbReference type="InterPro" id="IPR006311">
    <property type="entry name" value="TAT_signal"/>
</dbReference>
<dbReference type="SUPFAM" id="SSF51735">
    <property type="entry name" value="NAD(P)-binding Rossmann-fold domains"/>
    <property type="match status" value="1"/>
</dbReference>
<keyword evidence="3" id="KW-0560">Oxidoreductase</keyword>
<evidence type="ECO:0000259" key="1">
    <source>
        <dbReference type="Pfam" id="PF01408"/>
    </source>
</evidence>
<dbReference type="InterPro" id="IPR050463">
    <property type="entry name" value="Gfo/Idh/MocA_oxidrdct_glycsds"/>
</dbReference>
<dbReference type="EMBL" id="BEHT01000046">
    <property type="protein sequence ID" value="GBC99992.1"/>
    <property type="molecule type" value="Genomic_DNA"/>
</dbReference>
<comment type="caution">
    <text evidence="3">The sequence shown here is derived from an EMBL/GenBank/DDBJ whole genome shotgun (WGS) entry which is preliminary data.</text>
</comment>
<dbReference type="InterPro" id="IPR000683">
    <property type="entry name" value="Gfo/Idh/MocA-like_OxRdtase_N"/>
</dbReference>